<comment type="caution">
    <text evidence="1">The sequence shown here is derived from an EMBL/GenBank/DDBJ whole genome shotgun (WGS) entry which is preliminary data.</text>
</comment>
<organism evidence="1 2">
    <name type="scientific">Citrobacter freundii</name>
    <dbReference type="NCBI Taxonomy" id="546"/>
    <lineage>
        <taxon>Bacteria</taxon>
        <taxon>Pseudomonadati</taxon>
        <taxon>Pseudomonadota</taxon>
        <taxon>Gammaproteobacteria</taxon>
        <taxon>Enterobacterales</taxon>
        <taxon>Enterobacteriaceae</taxon>
        <taxon>Citrobacter</taxon>
        <taxon>Citrobacter freundii complex</taxon>
    </lineage>
</organism>
<dbReference type="RefSeq" id="WP_174329397.1">
    <property type="nucleotide sequence ID" value="NZ_JAAMPX010000002.1"/>
</dbReference>
<proteinExistence type="predicted"/>
<protein>
    <submittedName>
        <fullName evidence="1">Uncharacterized protein</fullName>
    </submittedName>
</protein>
<reference evidence="1" key="1">
    <citation type="submission" date="2024-02" db="EMBL/GenBank/DDBJ databases">
        <authorList>
            <consortium name="Clinical and Environmental Microbiology Branch: Whole genome sequencing antimicrobial resistance pathogens in the healthcare setting"/>
        </authorList>
    </citation>
    <scope>NUCLEOTIDE SEQUENCE</scope>
    <source>
        <strain evidence="1">Whole organism</strain>
    </source>
</reference>
<gene>
    <name evidence="1" type="ORF">P7U51_000269</name>
</gene>
<dbReference type="Proteomes" id="UP001169574">
    <property type="component" value="Unassembled WGS sequence"/>
</dbReference>
<evidence type="ECO:0000313" key="2">
    <source>
        <dbReference type="Proteomes" id="UP001169574"/>
    </source>
</evidence>
<dbReference type="EMBL" id="ABLGCN030000001">
    <property type="protein sequence ID" value="EMM7455831.1"/>
    <property type="molecule type" value="Genomic_DNA"/>
</dbReference>
<dbReference type="AlphaFoldDB" id="A0AAN4JAZ7"/>
<sequence length="341" mass="38262">MKITDKNVLIFKSWYIKDCAVRNKYFFHFSVRNIKESRKASAIAENTVTKGEVGIYLDGSPDDCISLQTLKNMGQLYVGNASYDGYDEVVCVDDEGHVYARSGKYDGKEKKILKSIDGPLRSIVVKIKNILGRLYFVGPNNSVGYRKEVSEWESLCLNLPIPNDERDAFKRRVEFDLRDIDGFSHDDLYIAGGKGNVWHFTGVEWEQIHFPSNVYLETVCCAGDGFVYIGGQSGTLFKGRGNKWEKISSGGYSLPFEDIVWHAGKVWCTSDYGLWYLEDDMLVNANLPPEIAVAAGHLSVGDGVMLMAGMYGAAWHDGQEWHALLNAVELQTDEGEDEDDD</sequence>
<evidence type="ECO:0000313" key="1">
    <source>
        <dbReference type="EMBL" id="EMM7455831.1"/>
    </source>
</evidence>
<accession>A0AAN4JAZ7</accession>
<name>A0AAN4JAZ7_CITFR</name>